<accession>A0A6S6TJ02</accession>
<proteinExistence type="predicted"/>
<keyword evidence="1" id="KW-0812">Transmembrane</keyword>
<feature type="transmembrane region" description="Helical" evidence="1">
    <location>
        <begin position="12"/>
        <end position="36"/>
    </location>
</feature>
<dbReference type="AlphaFoldDB" id="A0A6S6TJ02"/>
<evidence type="ECO:0000256" key="1">
    <source>
        <dbReference type="SAM" id="Phobius"/>
    </source>
</evidence>
<dbReference type="InterPro" id="IPR032314">
    <property type="entry name" value="DUF4845"/>
</dbReference>
<name>A0A6S6TJ02_9GAMM</name>
<keyword evidence="1" id="KW-0472">Membrane</keyword>
<organism evidence="2">
    <name type="scientific">uncultured Thiotrichaceae bacterium</name>
    <dbReference type="NCBI Taxonomy" id="298394"/>
    <lineage>
        <taxon>Bacteria</taxon>
        <taxon>Pseudomonadati</taxon>
        <taxon>Pseudomonadota</taxon>
        <taxon>Gammaproteobacteria</taxon>
        <taxon>Thiotrichales</taxon>
        <taxon>Thiotrichaceae</taxon>
        <taxon>environmental samples</taxon>
    </lineage>
</organism>
<dbReference type="Pfam" id="PF16137">
    <property type="entry name" value="DUF4845"/>
    <property type="match status" value="1"/>
</dbReference>
<reference evidence="2" key="1">
    <citation type="submission" date="2020-01" db="EMBL/GenBank/DDBJ databases">
        <authorList>
            <person name="Meier V. D."/>
            <person name="Meier V D."/>
        </authorList>
    </citation>
    <scope>NUCLEOTIDE SEQUENCE</scope>
    <source>
        <strain evidence="2">HLG_WM_MAG_07</strain>
    </source>
</reference>
<keyword evidence="1" id="KW-1133">Transmembrane helix</keyword>
<protein>
    <recommendedName>
        <fullName evidence="3">DUF4845 domain-containing protein</fullName>
    </recommendedName>
</protein>
<sequence>MMNRKQGGATFITWLFGVAVAIFLAILTMKLVPVYIEHESVKSMIDDIATDSNMKDANKRVIRTKIDKVLNINSMDDQLRGKDFLIERVKGTKNRRELKVEYEVRKPWMANLDFVVKFEYAKELGSID</sequence>
<evidence type="ECO:0000313" key="2">
    <source>
        <dbReference type="EMBL" id="CAA6818157.1"/>
    </source>
</evidence>
<dbReference type="EMBL" id="CACVAY010000084">
    <property type="protein sequence ID" value="CAA6818157.1"/>
    <property type="molecule type" value="Genomic_DNA"/>
</dbReference>
<gene>
    <name evidence="2" type="ORF">HELGO_WM4918</name>
</gene>
<evidence type="ECO:0008006" key="3">
    <source>
        <dbReference type="Google" id="ProtNLM"/>
    </source>
</evidence>